<comment type="caution">
    <text evidence="1">The sequence shown here is derived from an EMBL/GenBank/DDBJ whole genome shotgun (WGS) entry which is preliminary data.</text>
</comment>
<keyword evidence="2" id="KW-1185">Reference proteome</keyword>
<gene>
    <name evidence="1" type="ORF">JHL16_03665</name>
</gene>
<protein>
    <submittedName>
        <fullName evidence="1">NAD(P)H-dependent oxidoreductase</fullName>
    </submittedName>
</protein>
<evidence type="ECO:0000313" key="1">
    <source>
        <dbReference type="EMBL" id="MBK1865436.1"/>
    </source>
</evidence>
<proteinExistence type="predicted"/>
<sequence length="181" mass="19232">MPTVAVINGSLRQASLNGRLARALAKLAVPHLEFRPLSIADLPLYNQDNEAELPAAVARFKQEIAAADAVLFVTPEHNRSIPAALKNAIDWGSRPYGTSVWLDRPGAVIGTSAGTVGTAVAQAHLRAVLTSLGVALMGRPEAYVAFKDGLLDEADNVVDVTALKTLNAYVEALGRWVKRLA</sequence>
<dbReference type="EMBL" id="JAENHL010000004">
    <property type="protein sequence ID" value="MBK1865436.1"/>
    <property type="molecule type" value="Genomic_DNA"/>
</dbReference>
<organism evidence="1 2">
    <name type="scientific">Taklimakanibacter albus</name>
    <dbReference type="NCBI Taxonomy" id="2800327"/>
    <lineage>
        <taxon>Bacteria</taxon>
        <taxon>Pseudomonadati</taxon>
        <taxon>Pseudomonadota</taxon>
        <taxon>Alphaproteobacteria</taxon>
        <taxon>Hyphomicrobiales</taxon>
        <taxon>Aestuariivirgaceae</taxon>
        <taxon>Taklimakanibacter</taxon>
    </lineage>
</organism>
<accession>A0ACC5QYG6</accession>
<evidence type="ECO:0000313" key="2">
    <source>
        <dbReference type="Proteomes" id="UP000616151"/>
    </source>
</evidence>
<reference evidence="1" key="1">
    <citation type="submission" date="2021-01" db="EMBL/GenBank/DDBJ databases">
        <authorList>
            <person name="Sun Q."/>
        </authorList>
    </citation>
    <scope>NUCLEOTIDE SEQUENCE</scope>
    <source>
        <strain evidence="1">YIM B02566</strain>
    </source>
</reference>
<name>A0ACC5QYG6_9HYPH</name>
<dbReference type="Proteomes" id="UP000616151">
    <property type="component" value="Unassembled WGS sequence"/>
</dbReference>